<dbReference type="InterPro" id="IPR002328">
    <property type="entry name" value="ADH_Zn_CS"/>
</dbReference>
<evidence type="ECO:0000256" key="2">
    <source>
        <dbReference type="ARBA" id="ARBA00008072"/>
    </source>
</evidence>
<dbReference type="Gene3D" id="3.40.50.720">
    <property type="entry name" value="NAD(P)-binding Rossmann-like Domain"/>
    <property type="match status" value="1"/>
</dbReference>
<evidence type="ECO:0000256" key="3">
    <source>
        <dbReference type="ARBA" id="ARBA00022723"/>
    </source>
</evidence>
<keyword evidence="5" id="KW-0560">Oxidoreductase</keyword>
<dbReference type="Pfam" id="PF00107">
    <property type="entry name" value="ADH_zinc_N"/>
    <property type="match status" value="1"/>
</dbReference>
<proteinExistence type="inferred from homology"/>
<keyword evidence="6" id="KW-0520">NAD</keyword>
<evidence type="ECO:0000313" key="9">
    <source>
        <dbReference type="EMBL" id="OCK77443.1"/>
    </source>
</evidence>
<reference evidence="9 10" key="1">
    <citation type="journal article" date="2016" name="Nat. Commun.">
        <title>Ectomycorrhizal ecology is imprinted in the genome of the dominant symbiotic fungus Cenococcum geophilum.</title>
        <authorList>
            <consortium name="DOE Joint Genome Institute"/>
            <person name="Peter M."/>
            <person name="Kohler A."/>
            <person name="Ohm R.A."/>
            <person name="Kuo A."/>
            <person name="Krutzmann J."/>
            <person name="Morin E."/>
            <person name="Arend M."/>
            <person name="Barry K.W."/>
            <person name="Binder M."/>
            <person name="Choi C."/>
            <person name="Clum A."/>
            <person name="Copeland A."/>
            <person name="Grisel N."/>
            <person name="Haridas S."/>
            <person name="Kipfer T."/>
            <person name="LaButti K."/>
            <person name="Lindquist E."/>
            <person name="Lipzen A."/>
            <person name="Maire R."/>
            <person name="Meier B."/>
            <person name="Mihaltcheva S."/>
            <person name="Molinier V."/>
            <person name="Murat C."/>
            <person name="Poggeler S."/>
            <person name="Quandt C.A."/>
            <person name="Sperisen C."/>
            <person name="Tritt A."/>
            <person name="Tisserant E."/>
            <person name="Crous P.W."/>
            <person name="Henrissat B."/>
            <person name="Nehls U."/>
            <person name="Egli S."/>
            <person name="Spatafora J.W."/>
            <person name="Grigoriev I.V."/>
            <person name="Martin F.M."/>
        </authorList>
    </citation>
    <scope>NUCLEOTIDE SEQUENCE [LARGE SCALE GENOMIC DNA]</scope>
    <source>
        <strain evidence="9 10">CBS 459.81</strain>
    </source>
</reference>
<feature type="domain" description="Enoyl reductase (ER)" evidence="8">
    <location>
        <begin position="13"/>
        <end position="341"/>
    </location>
</feature>
<evidence type="ECO:0000256" key="4">
    <source>
        <dbReference type="ARBA" id="ARBA00022833"/>
    </source>
</evidence>
<name>A0A8E2E596_9PEZI</name>
<evidence type="ECO:0000313" key="10">
    <source>
        <dbReference type="Proteomes" id="UP000250266"/>
    </source>
</evidence>
<dbReference type="PANTHER" id="PTHR42940:SF8">
    <property type="entry name" value="VACUOLAR PROTEIN SORTING-ASSOCIATED PROTEIN 11"/>
    <property type="match status" value="1"/>
</dbReference>
<dbReference type="Gene3D" id="3.90.180.10">
    <property type="entry name" value="Medium-chain alcohol dehydrogenases, catalytic domain"/>
    <property type="match status" value="1"/>
</dbReference>
<protein>
    <submittedName>
        <fullName evidence="9">GroES-like protein</fullName>
    </submittedName>
</protein>
<dbReference type="PROSITE" id="PS00059">
    <property type="entry name" value="ADH_ZINC"/>
    <property type="match status" value="1"/>
</dbReference>
<dbReference type="GO" id="GO:0004022">
    <property type="term" value="F:alcohol dehydrogenase (NAD+) activity"/>
    <property type="evidence" value="ECO:0007669"/>
    <property type="project" value="TreeGrafter"/>
</dbReference>
<dbReference type="GO" id="GO:0005737">
    <property type="term" value="C:cytoplasm"/>
    <property type="evidence" value="ECO:0007669"/>
    <property type="project" value="TreeGrafter"/>
</dbReference>
<dbReference type="OrthoDB" id="1879366at2759"/>
<dbReference type="InterPro" id="IPR036291">
    <property type="entry name" value="NAD(P)-bd_dom_sf"/>
</dbReference>
<keyword evidence="4 7" id="KW-0862">Zinc</keyword>
<dbReference type="PANTHER" id="PTHR42940">
    <property type="entry name" value="ALCOHOL DEHYDROGENASE 1-RELATED"/>
    <property type="match status" value="1"/>
</dbReference>
<evidence type="ECO:0000256" key="6">
    <source>
        <dbReference type="ARBA" id="ARBA00023027"/>
    </source>
</evidence>
<gene>
    <name evidence="9" type="ORF">K432DRAFT_436524</name>
</gene>
<dbReference type="EMBL" id="KV745128">
    <property type="protein sequence ID" value="OCK77443.1"/>
    <property type="molecule type" value="Genomic_DNA"/>
</dbReference>
<dbReference type="Proteomes" id="UP000250266">
    <property type="component" value="Unassembled WGS sequence"/>
</dbReference>
<organism evidence="9 10">
    <name type="scientific">Lepidopterella palustris CBS 459.81</name>
    <dbReference type="NCBI Taxonomy" id="1314670"/>
    <lineage>
        <taxon>Eukaryota</taxon>
        <taxon>Fungi</taxon>
        <taxon>Dikarya</taxon>
        <taxon>Ascomycota</taxon>
        <taxon>Pezizomycotina</taxon>
        <taxon>Dothideomycetes</taxon>
        <taxon>Pleosporomycetidae</taxon>
        <taxon>Mytilinidiales</taxon>
        <taxon>Argynnaceae</taxon>
        <taxon>Lepidopterella</taxon>
    </lineage>
</organism>
<dbReference type="SUPFAM" id="SSF51735">
    <property type="entry name" value="NAD(P)-binding Rossmann-fold domains"/>
    <property type="match status" value="1"/>
</dbReference>
<keyword evidence="10" id="KW-1185">Reference proteome</keyword>
<accession>A0A8E2E596</accession>
<dbReference type="InterPro" id="IPR011032">
    <property type="entry name" value="GroES-like_sf"/>
</dbReference>
<dbReference type="GO" id="GO:0008270">
    <property type="term" value="F:zinc ion binding"/>
    <property type="evidence" value="ECO:0007669"/>
    <property type="project" value="InterPro"/>
</dbReference>
<dbReference type="SUPFAM" id="SSF50129">
    <property type="entry name" value="GroES-like"/>
    <property type="match status" value="1"/>
</dbReference>
<evidence type="ECO:0000256" key="1">
    <source>
        <dbReference type="ARBA" id="ARBA00001947"/>
    </source>
</evidence>
<dbReference type="AlphaFoldDB" id="A0A8E2E596"/>
<dbReference type="InterPro" id="IPR020843">
    <property type="entry name" value="ER"/>
</dbReference>
<comment type="similarity">
    <text evidence="2 7">Belongs to the zinc-containing alcohol dehydrogenase family.</text>
</comment>
<sequence length="348" mass="37351">MTAKLMKAAVFYSDTKEIRVEQVPVPDIVPNEVLVRIGSASLCHSELMMIDGHFPGSSEPVILGHEGVGTIVKVGADVKGFHEGDRIGFLPTKDCCFECEGCQVHNVSCVYGNAKLHGFATNGFFAEYAAIDYRNCIVLPESMDLKTSSSIFCAGVTAFNGVNSCDCKPGDWMAIIGCGGLGQLGIQYAKAMGLKVIGIDVNDAVLSVANELGADLVFNSLTDKNYVEELIAATKGGCHAAVVFSAASAAYEGTPQILRVNGLMMIIGLPSKPILVNTHHLMLGRYRIKAETTGPPFKLPKAIAFTANHNIKPRVDFYDLEDINVMIDNMRAGKVTKRMAVVFDPVGK</sequence>
<evidence type="ECO:0000256" key="7">
    <source>
        <dbReference type="RuleBase" id="RU361277"/>
    </source>
</evidence>
<dbReference type="SMART" id="SM00829">
    <property type="entry name" value="PKS_ER"/>
    <property type="match status" value="1"/>
</dbReference>
<dbReference type="Pfam" id="PF08240">
    <property type="entry name" value="ADH_N"/>
    <property type="match status" value="1"/>
</dbReference>
<dbReference type="InterPro" id="IPR013154">
    <property type="entry name" value="ADH-like_N"/>
</dbReference>
<evidence type="ECO:0000256" key="5">
    <source>
        <dbReference type="ARBA" id="ARBA00023002"/>
    </source>
</evidence>
<dbReference type="FunFam" id="3.40.50.720:FF:000039">
    <property type="entry name" value="Alcohol dehydrogenase AdhP"/>
    <property type="match status" value="1"/>
</dbReference>
<evidence type="ECO:0000259" key="8">
    <source>
        <dbReference type="SMART" id="SM00829"/>
    </source>
</evidence>
<keyword evidence="3 7" id="KW-0479">Metal-binding</keyword>
<comment type="cofactor">
    <cofactor evidence="1 7">
        <name>Zn(2+)</name>
        <dbReference type="ChEBI" id="CHEBI:29105"/>
    </cofactor>
</comment>
<dbReference type="InterPro" id="IPR013149">
    <property type="entry name" value="ADH-like_C"/>
</dbReference>